<dbReference type="EMBL" id="JABFUD020000005">
    <property type="protein sequence ID" value="KAI5079970.1"/>
    <property type="molecule type" value="Genomic_DNA"/>
</dbReference>
<name>A0A9D4V5R3_ADICA</name>
<organism evidence="1 2">
    <name type="scientific">Adiantum capillus-veneris</name>
    <name type="common">Maidenhair fern</name>
    <dbReference type="NCBI Taxonomy" id="13818"/>
    <lineage>
        <taxon>Eukaryota</taxon>
        <taxon>Viridiplantae</taxon>
        <taxon>Streptophyta</taxon>
        <taxon>Embryophyta</taxon>
        <taxon>Tracheophyta</taxon>
        <taxon>Polypodiopsida</taxon>
        <taxon>Polypodiidae</taxon>
        <taxon>Polypodiales</taxon>
        <taxon>Pteridineae</taxon>
        <taxon>Pteridaceae</taxon>
        <taxon>Vittarioideae</taxon>
        <taxon>Adiantum</taxon>
    </lineage>
</organism>
<keyword evidence="2" id="KW-1185">Reference proteome</keyword>
<evidence type="ECO:0000313" key="2">
    <source>
        <dbReference type="Proteomes" id="UP000886520"/>
    </source>
</evidence>
<accession>A0A9D4V5R3</accession>
<evidence type="ECO:0000313" key="1">
    <source>
        <dbReference type="EMBL" id="KAI5079970.1"/>
    </source>
</evidence>
<gene>
    <name evidence="1" type="ORF">GOP47_0005449</name>
</gene>
<dbReference type="Proteomes" id="UP000886520">
    <property type="component" value="Chromosome 5"/>
</dbReference>
<proteinExistence type="predicted"/>
<protein>
    <submittedName>
        <fullName evidence="1">Uncharacterized protein</fullName>
    </submittedName>
</protein>
<reference evidence="1 2" key="1">
    <citation type="submission" date="2021-01" db="EMBL/GenBank/DDBJ databases">
        <title>Adiantum capillus-veneris genome.</title>
        <authorList>
            <person name="Fang Y."/>
            <person name="Liao Q."/>
        </authorList>
    </citation>
    <scope>NUCLEOTIDE SEQUENCE [LARGE SCALE GENOMIC DNA]</scope>
    <source>
        <strain evidence="1">H3</strain>
        <tissue evidence="1">Leaf</tissue>
    </source>
</reference>
<dbReference type="AlphaFoldDB" id="A0A9D4V5R3"/>
<comment type="caution">
    <text evidence="1">The sequence shown here is derived from an EMBL/GenBank/DDBJ whole genome shotgun (WGS) entry which is preliminary data.</text>
</comment>
<sequence length="69" mass="7582">MKPTLETIIEATSSVEKGSEGVALSPFYDAPIEDTPKFTEPIKSFTSTNLGDEIPEFEETLANDMWEGV</sequence>